<evidence type="ECO:0000313" key="6">
    <source>
        <dbReference type="Proteomes" id="UP000005953"/>
    </source>
</evidence>
<dbReference type="AlphaFoldDB" id="A4BG41"/>
<dbReference type="SUPFAM" id="SSF56784">
    <property type="entry name" value="HAD-like"/>
    <property type="match status" value="1"/>
</dbReference>
<dbReference type="RefSeq" id="WP_008047703.1">
    <property type="nucleotide sequence ID" value="NZ_CH724154.1"/>
</dbReference>
<dbReference type="InterPro" id="IPR023214">
    <property type="entry name" value="HAD_sf"/>
</dbReference>
<comment type="caution">
    <text evidence="5">The sequence shown here is derived from an EMBL/GenBank/DDBJ whole genome shotgun (WGS) entry which is preliminary data.</text>
</comment>
<dbReference type="GO" id="GO:0006281">
    <property type="term" value="P:DNA repair"/>
    <property type="evidence" value="ECO:0007669"/>
    <property type="project" value="TreeGrafter"/>
</dbReference>
<evidence type="ECO:0000256" key="3">
    <source>
        <dbReference type="ARBA" id="ARBA00006171"/>
    </source>
</evidence>
<dbReference type="EC" id="3.1.3.18" evidence="4"/>
<comment type="catalytic activity">
    <reaction evidence="1">
        <text>2-phosphoglycolate + H2O = glycolate + phosphate</text>
        <dbReference type="Rhea" id="RHEA:14369"/>
        <dbReference type="ChEBI" id="CHEBI:15377"/>
        <dbReference type="ChEBI" id="CHEBI:29805"/>
        <dbReference type="ChEBI" id="CHEBI:43474"/>
        <dbReference type="ChEBI" id="CHEBI:58033"/>
        <dbReference type="EC" id="3.1.3.18"/>
    </reaction>
</comment>
<dbReference type="PANTHER" id="PTHR43434:SF1">
    <property type="entry name" value="PHOSPHOGLYCOLATE PHOSPHATASE"/>
    <property type="match status" value="1"/>
</dbReference>
<evidence type="ECO:0000313" key="5">
    <source>
        <dbReference type="EMBL" id="EAR08836.1"/>
    </source>
</evidence>
<dbReference type="EMBL" id="AAOE01000015">
    <property type="protein sequence ID" value="EAR08836.1"/>
    <property type="molecule type" value="Genomic_DNA"/>
</dbReference>
<dbReference type="PRINTS" id="PR00413">
    <property type="entry name" value="HADHALOGNASE"/>
</dbReference>
<dbReference type="InterPro" id="IPR023198">
    <property type="entry name" value="PGP-like_dom2"/>
</dbReference>
<dbReference type="Proteomes" id="UP000005953">
    <property type="component" value="Unassembled WGS sequence"/>
</dbReference>
<accession>A4BG41</accession>
<dbReference type="SFLD" id="SFLDS00003">
    <property type="entry name" value="Haloacid_Dehalogenase"/>
    <property type="match status" value="1"/>
</dbReference>
<dbReference type="InterPro" id="IPR036412">
    <property type="entry name" value="HAD-like_sf"/>
</dbReference>
<dbReference type="GO" id="GO:0008967">
    <property type="term" value="F:phosphoglycolate phosphatase activity"/>
    <property type="evidence" value="ECO:0007669"/>
    <property type="project" value="UniProtKB-EC"/>
</dbReference>
<gene>
    <name evidence="5" type="ORF">MED297_04182</name>
</gene>
<reference evidence="5 6" key="1">
    <citation type="submission" date="2006-02" db="EMBL/GenBank/DDBJ databases">
        <authorList>
            <person name="Pinhassi J."/>
            <person name="Pedros-Alio C."/>
            <person name="Ferriera S."/>
            <person name="Johnson J."/>
            <person name="Kravitz S."/>
            <person name="Halpern A."/>
            <person name="Remington K."/>
            <person name="Beeson K."/>
            <person name="Tran B."/>
            <person name="Rogers Y.-H."/>
            <person name="Friedman R."/>
            <person name="Venter J.C."/>
        </authorList>
    </citation>
    <scope>NUCLEOTIDE SEQUENCE [LARGE SCALE GENOMIC DNA]</scope>
    <source>
        <strain evidence="5 6">MED297</strain>
    </source>
</reference>
<protein>
    <recommendedName>
        <fullName evidence="4">phosphoglycolate phosphatase</fullName>
        <ecNumber evidence="4">3.1.3.18</ecNumber>
    </recommendedName>
</protein>
<organism evidence="5 6">
    <name type="scientific">Reinekea blandensis MED297</name>
    <dbReference type="NCBI Taxonomy" id="314283"/>
    <lineage>
        <taxon>Bacteria</taxon>
        <taxon>Pseudomonadati</taxon>
        <taxon>Pseudomonadota</taxon>
        <taxon>Gammaproteobacteria</taxon>
        <taxon>Oceanospirillales</taxon>
        <taxon>Saccharospirillaceae</taxon>
        <taxon>Reinekea</taxon>
    </lineage>
</organism>
<dbReference type="HOGENOM" id="CLU_045011_19_1_6"/>
<dbReference type="InterPro" id="IPR050155">
    <property type="entry name" value="HAD-like_hydrolase_sf"/>
</dbReference>
<comment type="similarity">
    <text evidence="3">Belongs to the HAD-like hydrolase superfamily. CbbY/CbbZ/Gph/YieH family.</text>
</comment>
<dbReference type="OrthoDB" id="9776368at2"/>
<dbReference type="InterPro" id="IPR006439">
    <property type="entry name" value="HAD-SF_hydro_IA"/>
</dbReference>
<evidence type="ECO:0000256" key="1">
    <source>
        <dbReference type="ARBA" id="ARBA00000830"/>
    </source>
</evidence>
<dbReference type="NCBIfam" id="TIGR01549">
    <property type="entry name" value="HAD-SF-IA-v1"/>
    <property type="match status" value="1"/>
</dbReference>
<dbReference type="InterPro" id="IPR041492">
    <property type="entry name" value="HAD_2"/>
</dbReference>
<dbReference type="PANTHER" id="PTHR43434">
    <property type="entry name" value="PHOSPHOGLYCOLATE PHOSPHATASE"/>
    <property type="match status" value="1"/>
</dbReference>
<dbReference type="SFLD" id="SFLDG01129">
    <property type="entry name" value="C1.5:_HAD__Beta-PGM__Phosphata"/>
    <property type="match status" value="1"/>
</dbReference>
<evidence type="ECO:0000256" key="2">
    <source>
        <dbReference type="ARBA" id="ARBA00004818"/>
    </source>
</evidence>
<keyword evidence="6" id="KW-1185">Reference proteome</keyword>
<dbReference type="SFLD" id="SFLDG01135">
    <property type="entry name" value="C1.5.6:_HAD__Beta-PGM__Phospha"/>
    <property type="match status" value="1"/>
</dbReference>
<dbReference type="Gene3D" id="1.10.150.240">
    <property type="entry name" value="Putative phosphatase, domain 2"/>
    <property type="match status" value="1"/>
</dbReference>
<evidence type="ECO:0000256" key="4">
    <source>
        <dbReference type="ARBA" id="ARBA00013078"/>
    </source>
</evidence>
<proteinExistence type="inferred from homology"/>
<dbReference type="STRING" id="314283.MED297_04182"/>
<name>A4BG41_9GAMM</name>
<sequence length="217" mass="24078">MTIKACVFDMDGTLLNTLDDLATSANTVLRQHGFDPHPVEAYRTFVGSGVRNLIIRALPENARNEATIDACLAAFKIHYDTHWADQTHLYEGLTDTLDQLTKQGLKLAILTNKPQPFADLCVDKFLGRWTWNIVQGQQDGLPIKPDAAVSQKVTDALEVSPAEVLYFGDSDVDMFTARNAGYRAIGVSWGFRSIDELNQAGAEQIIHQPHELLNLLN</sequence>
<dbReference type="Pfam" id="PF13419">
    <property type="entry name" value="HAD_2"/>
    <property type="match status" value="1"/>
</dbReference>
<comment type="pathway">
    <text evidence="2">Organic acid metabolism; glycolate biosynthesis; glycolate from 2-phosphoglycolate: step 1/1.</text>
</comment>
<dbReference type="GO" id="GO:0005829">
    <property type="term" value="C:cytosol"/>
    <property type="evidence" value="ECO:0007669"/>
    <property type="project" value="TreeGrafter"/>
</dbReference>
<dbReference type="Gene3D" id="3.40.50.1000">
    <property type="entry name" value="HAD superfamily/HAD-like"/>
    <property type="match status" value="1"/>
</dbReference>